<reference evidence="3" key="1">
    <citation type="submission" date="2020-11" db="EMBL/GenBank/DDBJ databases">
        <authorList>
            <consortium name="DOE Joint Genome Institute"/>
            <person name="Ahrendt S."/>
            <person name="Riley R."/>
            <person name="Andreopoulos W."/>
            <person name="Labutti K."/>
            <person name="Pangilinan J."/>
            <person name="Ruiz-Duenas F.J."/>
            <person name="Barrasa J.M."/>
            <person name="Sanchez-Garcia M."/>
            <person name="Camarero S."/>
            <person name="Miyauchi S."/>
            <person name="Serrano A."/>
            <person name="Linde D."/>
            <person name="Babiker R."/>
            <person name="Drula E."/>
            <person name="Ayuso-Fernandez I."/>
            <person name="Pacheco R."/>
            <person name="Padilla G."/>
            <person name="Ferreira P."/>
            <person name="Barriuso J."/>
            <person name="Kellner H."/>
            <person name="Castanera R."/>
            <person name="Alfaro M."/>
            <person name="Ramirez L."/>
            <person name="Pisabarro A.G."/>
            <person name="Kuo A."/>
            <person name="Tritt A."/>
            <person name="Lipzen A."/>
            <person name="He G."/>
            <person name="Yan M."/>
            <person name="Ng V."/>
            <person name="Cullen D."/>
            <person name="Martin F."/>
            <person name="Rosso M.-N."/>
            <person name="Henrissat B."/>
            <person name="Hibbett D."/>
            <person name="Martinez A.T."/>
            <person name="Grigoriev I.V."/>
        </authorList>
    </citation>
    <scope>NUCLEOTIDE SEQUENCE</scope>
    <source>
        <strain evidence="3">CBS 247.69</strain>
    </source>
</reference>
<dbReference type="OrthoDB" id="406505at2759"/>
<proteinExistence type="predicted"/>
<dbReference type="PANTHER" id="PTHR31836:SF28">
    <property type="entry name" value="SRCR DOMAIN-CONTAINING PROTEIN-RELATED"/>
    <property type="match status" value="1"/>
</dbReference>
<protein>
    <submittedName>
        <fullName evidence="3">RlpA-like double-psi beta-barrel-protein domain-containing protein-containing protein</fullName>
    </submittedName>
</protein>
<dbReference type="EMBL" id="MU150239">
    <property type="protein sequence ID" value="KAF9467021.1"/>
    <property type="molecule type" value="Genomic_DNA"/>
</dbReference>
<dbReference type="InterPro" id="IPR009009">
    <property type="entry name" value="RlpA-like_DPBB"/>
</dbReference>
<dbReference type="CDD" id="cd22191">
    <property type="entry name" value="DPBB_RlpA_EXP_N-like"/>
    <property type="match status" value="1"/>
</dbReference>
<dbReference type="Proteomes" id="UP000807353">
    <property type="component" value="Unassembled WGS sequence"/>
</dbReference>
<gene>
    <name evidence="3" type="ORF">BDZ94DRAFT_1157005</name>
</gene>
<dbReference type="InterPro" id="IPR036908">
    <property type="entry name" value="RlpA-like_sf"/>
</dbReference>
<dbReference type="SUPFAM" id="SSF50685">
    <property type="entry name" value="Barwin-like endoglucanases"/>
    <property type="match status" value="1"/>
</dbReference>
<dbReference type="Gene3D" id="2.40.40.10">
    <property type="entry name" value="RlpA-like domain"/>
    <property type="match status" value="1"/>
</dbReference>
<dbReference type="AlphaFoldDB" id="A0A9P5YEG6"/>
<organism evidence="3 4">
    <name type="scientific">Collybia nuda</name>
    <dbReference type="NCBI Taxonomy" id="64659"/>
    <lineage>
        <taxon>Eukaryota</taxon>
        <taxon>Fungi</taxon>
        <taxon>Dikarya</taxon>
        <taxon>Basidiomycota</taxon>
        <taxon>Agaricomycotina</taxon>
        <taxon>Agaricomycetes</taxon>
        <taxon>Agaricomycetidae</taxon>
        <taxon>Agaricales</taxon>
        <taxon>Tricholomatineae</taxon>
        <taxon>Clitocybaceae</taxon>
        <taxon>Collybia</taxon>
    </lineage>
</organism>
<dbReference type="Pfam" id="PF03330">
    <property type="entry name" value="DPBB_1"/>
    <property type="match status" value="1"/>
</dbReference>
<evidence type="ECO:0000259" key="2">
    <source>
        <dbReference type="Pfam" id="PF03330"/>
    </source>
</evidence>
<evidence type="ECO:0000313" key="3">
    <source>
        <dbReference type="EMBL" id="KAF9467021.1"/>
    </source>
</evidence>
<sequence>GVGACGKSNTNNDYVAAIAHQTFDTFPGAGPNPNNNPICGKRLKATYKGKSVIVKVVDRCAGCKGAHDIDMAPIAFRVLASENQGRLHGVQWNWTNSSAGPAVLEESD</sequence>
<comment type="caution">
    <text evidence="3">The sequence shown here is derived from an EMBL/GenBank/DDBJ whole genome shotgun (WGS) entry which is preliminary data.</text>
</comment>
<evidence type="ECO:0000256" key="1">
    <source>
        <dbReference type="ARBA" id="ARBA00022729"/>
    </source>
</evidence>
<keyword evidence="4" id="KW-1185">Reference proteome</keyword>
<feature type="domain" description="RlpA-like protein double-psi beta-barrel" evidence="2">
    <location>
        <begin position="40"/>
        <end position="87"/>
    </location>
</feature>
<name>A0A9P5YEG6_9AGAR</name>
<dbReference type="PANTHER" id="PTHR31836">
    <property type="match status" value="1"/>
</dbReference>
<keyword evidence="1" id="KW-0732">Signal</keyword>
<dbReference type="InterPro" id="IPR051477">
    <property type="entry name" value="Expansin_CellWall"/>
</dbReference>
<accession>A0A9P5YEG6</accession>
<feature type="non-terminal residue" evidence="3">
    <location>
        <position position="1"/>
    </location>
</feature>
<evidence type="ECO:0000313" key="4">
    <source>
        <dbReference type="Proteomes" id="UP000807353"/>
    </source>
</evidence>